<dbReference type="InterPro" id="IPR002725">
    <property type="entry name" value="YgjP-like_metallopeptidase"/>
</dbReference>
<protein>
    <submittedName>
        <fullName evidence="2">Metal-dependent hydrolase</fullName>
    </submittedName>
</protein>
<dbReference type="RefSeq" id="WP_009321788.1">
    <property type="nucleotide sequence ID" value="NZ_CAQJQL010000003.1"/>
</dbReference>
<feature type="domain" description="YgjP-like metallopeptidase" evidence="1">
    <location>
        <begin position="25"/>
        <end position="77"/>
    </location>
</feature>
<dbReference type="EMBL" id="LMUA01000030">
    <property type="protein sequence ID" value="KUE75086.1"/>
    <property type="molecule type" value="Genomic_DNA"/>
</dbReference>
<feature type="domain" description="YgjP-like metallopeptidase" evidence="1">
    <location>
        <begin position="98"/>
        <end position="183"/>
    </location>
</feature>
<dbReference type="PANTHER" id="PTHR30399:SF1">
    <property type="entry name" value="UTP PYROPHOSPHATASE"/>
    <property type="match status" value="1"/>
</dbReference>
<dbReference type="GO" id="GO:0016787">
    <property type="term" value="F:hydrolase activity"/>
    <property type="evidence" value="ECO:0007669"/>
    <property type="project" value="UniProtKB-KW"/>
</dbReference>
<proteinExistence type="predicted"/>
<accession>A0A0W7TMR1</accession>
<keyword evidence="2" id="KW-0378">Hydrolase</keyword>
<dbReference type="Gene3D" id="3.30.2010.10">
    <property type="entry name" value="Metalloproteases ('zincins'), catalytic domain"/>
    <property type="match status" value="1"/>
</dbReference>
<name>A0A0W7TMR1_9FIRM</name>
<dbReference type="AlphaFoldDB" id="A0A0W7TMR1"/>
<dbReference type="Proteomes" id="UP000053433">
    <property type="component" value="Unassembled WGS sequence"/>
</dbReference>
<dbReference type="PANTHER" id="PTHR30399">
    <property type="entry name" value="UNCHARACTERIZED PROTEIN YGJP"/>
    <property type="match status" value="1"/>
</dbReference>
<evidence type="ECO:0000259" key="1">
    <source>
        <dbReference type="Pfam" id="PF01863"/>
    </source>
</evidence>
<sequence>MKNKEPAQYRAAGGVRYEFKRKRVKNINLRVRADGSVAVSAPLGAPLAQVDAFVAGRARWIEAARVRALARGEEEQRPCSVSREDALALFTQVSDAVFPLFAQVLNGQRPVLKVRQMKTRWGVCVPAKRQITFSLRLAEKPRAAVEYVVLHEYAHFVRADHSPAFWAVVARYMPDYKARRRLLAPSVQGGMESPEGPPPTY</sequence>
<evidence type="ECO:0000313" key="3">
    <source>
        <dbReference type="Proteomes" id="UP000053433"/>
    </source>
</evidence>
<dbReference type="CDD" id="cd07344">
    <property type="entry name" value="M48_yhfN_like"/>
    <property type="match status" value="1"/>
</dbReference>
<dbReference type="GeneID" id="42855797"/>
<comment type="caution">
    <text evidence="2">The sequence shown here is derived from an EMBL/GenBank/DDBJ whole genome shotgun (WGS) entry which is preliminary data.</text>
</comment>
<dbReference type="InterPro" id="IPR053136">
    <property type="entry name" value="UTP_pyrophosphatase-like"/>
</dbReference>
<evidence type="ECO:0000313" key="2">
    <source>
        <dbReference type="EMBL" id="KUE75086.1"/>
    </source>
</evidence>
<reference evidence="2 3" key="1">
    <citation type="submission" date="2015-10" db="EMBL/GenBank/DDBJ databases">
        <title>A novel member of the family Ruminococcaceae isolated from human faeces.</title>
        <authorList>
            <person name="Shkoporov A.N."/>
            <person name="Chaplin A.V."/>
            <person name="Motuzova O.V."/>
            <person name="Kafarskaia L.I."/>
            <person name="Efimov B.A."/>
        </authorList>
    </citation>
    <scope>NUCLEOTIDE SEQUENCE [LARGE SCALE GENOMIC DNA]</scope>
    <source>
        <strain evidence="2 3">668</strain>
    </source>
</reference>
<gene>
    <name evidence="2" type="ORF">ASJ35_15685</name>
</gene>
<dbReference type="Pfam" id="PF01863">
    <property type="entry name" value="YgjP-like"/>
    <property type="match status" value="2"/>
</dbReference>
<organism evidence="2 3">
    <name type="scientific">Ruthenibacterium lactatiformans</name>
    <dbReference type="NCBI Taxonomy" id="1550024"/>
    <lineage>
        <taxon>Bacteria</taxon>
        <taxon>Bacillati</taxon>
        <taxon>Bacillota</taxon>
        <taxon>Clostridia</taxon>
        <taxon>Eubacteriales</taxon>
        <taxon>Oscillospiraceae</taxon>
        <taxon>Ruthenibacterium</taxon>
    </lineage>
</organism>